<feature type="domain" description="Gasdermin pore forming" evidence="12">
    <location>
        <begin position="1"/>
        <end position="235"/>
    </location>
</feature>
<evidence type="ECO:0000256" key="4">
    <source>
        <dbReference type="ARBA" id="ARBA00022452"/>
    </source>
</evidence>
<reference evidence="14" key="1">
    <citation type="submission" date="2025-08" db="UniProtKB">
        <authorList>
            <consortium name="Ensembl"/>
        </authorList>
    </citation>
    <scope>IDENTIFICATION</scope>
</reference>
<evidence type="ECO:0000256" key="5">
    <source>
        <dbReference type="ARBA" id="ARBA00022475"/>
    </source>
</evidence>
<dbReference type="GO" id="GO:0042742">
    <property type="term" value="P:defense response to bacterium"/>
    <property type="evidence" value="ECO:0007669"/>
    <property type="project" value="TreeGrafter"/>
</dbReference>
<evidence type="ECO:0000313" key="15">
    <source>
        <dbReference type="Proteomes" id="UP000694562"/>
    </source>
</evidence>
<dbReference type="OMA" id="HICNDSM"/>
<evidence type="ECO:0000256" key="10">
    <source>
        <dbReference type="ARBA" id="ARBA00023139"/>
    </source>
</evidence>
<dbReference type="InterPro" id="IPR041263">
    <property type="entry name" value="Gasdermin_PUB"/>
</dbReference>
<evidence type="ECO:0000256" key="1">
    <source>
        <dbReference type="ARBA" id="ARBA00004496"/>
    </source>
</evidence>
<dbReference type="GO" id="GO:0012501">
    <property type="term" value="P:programmed cell death"/>
    <property type="evidence" value="ECO:0007669"/>
    <property type="project" value="UniProtKB-KW"/>
</dbReference>
<dbReference type="GO" id="GO:0070273">
    <property type="term" value="F:phosphatidylinositol-4-phosphate binding"/>
    <property type="evidence" value="ECO:0007669"/>
    <property type="project" value="TreeGrafter"/>
</dbReference>
<dbReference type="Proteomes" id="UP000694562">
    <property type="component" value="Unplaced"/>
</dbReference>
<dbReference type="GO" id="GO:0005886">
    <property type="term" value="C:plasma membrane"/>
    <property type="evidence" value="ECO:0007669"/>
    <property type="project" value="UniProtKB-SubCell"/>
</dbReference>
<keyword evidence="9" id="KW-0472">Membrane</keyword>
<evidence type="ECO:0000256" key="9">
    <source>
        <dbReference type="ARBA" id="ARBA00023136"/>
    </source>
</evidence>
<protein>
    <submittedName>
        <fullName evidence="14">Uncharacterized protein</fullName>
    </submittedName>
</protein>
<organism evidence="14 15">
    <name type="scientific">Falco tinnunculus</name>
    <name type="common">Common kestrel</name>
    <dbReference type="NCBI Taxonomy" id="100819"/>
    <lineage>
        <taxon>Eukaryota</taxon>
        <taxon>Metazoa</taxon>
        <taxon>Chordata</taxon>
        <taxon>Craniata</taxon>
        <taxon>Vertebrata</taxon>
        <taxon>Euteleostomi</taxon>
        <taxon>Archelosauria</taxon>
        <taxon>Archosauria</taxon>
        <taxon>Dinosauria</taxon>
        <taxon>Saurischia</taxon>
        <taxon>Theropoda</taxon>
        <taxon>Coelurosauria</taxon>
        <taxon>Aves</taxon>
        <taxon>Neognathae</taxon>
        <taxon>Neoaves</taxon>
        <taxon>Telluraves</taxon>
        <taxon>Australaves</taxon>
        <taxon>Falconiformes</taxon>
        <taxon>Falconidae</taxon>
        <taxon>Falco</taxon>
    </lineage>
</organism>
<keyword evidence="7" id="KW-1210">Necrosis</keyword>
<keyword evidence="5" id="KW-1003">Cell membrane</keyword>
<keyword evidence="4" id="KW-1134">Transmembrane beta strand</keyword>
<dbReference type="PANTHER" id="PTHR16399:SF18">
    <property type="entry name" value="GASDERMIN-A"/>
    <property type="match status" value="1"/>
</dbReference>
<sequence length="442" mass="49928">MFKKVTQTIVNQMEPSGGLIPVHSIIDHEHFRPLCLVKRKEKTMFRRSPSYKQTWHRLTDFLLPGEDSNSTDSLLPSGGDKESRQFTVRTHTNDRVDGNLSLCVDSVSTELKAAASSSKGWSIKLDKNHIPLPKLEALTTERKINMDHPFIQQLQKTRERLYVVHETIETSEEACYEESTTAEGCLITQLYAKFHAKGTRDKKQSLTIPKGCTLAFKAIQLDIADKSWYLQYFEDRQYICDGFSGGKLGALEGEIKENCQILSQLSSDLSVTFLKAIKAVMRDRNLFEELNHKMDEVLDETHNCELKTESPDLKDLFSSLQYSSRHLLLKLAGAITYTLDALDELTEDQLLLLLESLEEKAVSQQLKLIGIILEHRNVHLNLDDSLLSSSQQKVQKITIAMLEMSGVKFQKDGSAVCMEEAFSATAALYVSLYILSVLSNSN</sequence>
<dbReference type="GO" id="GO:0001786">
    <property type="term" value="F:phosphatidylserine binding"/>
    <property type="evidence" value="ECO:0007669"/>
    <property type="project" value="TreeGrafter"/>
</dbReference>
<dbReference type="OrthoDB" id="9944616at2759"/>
<keyword evidence="10" id="KW-0564">Palmitate</keyword>
<dbReference type="GO" id="GO:0070269">
    <property type="term" value="P:pyroptotic inflammatory response"/>
    <property type="evidence" value="ECO:0007669"/>
    <property type="project" value="TreeGrafter"/>
</dbReference>
<dbReference type="InterPro" id="IPR040460">
    <property type="entry name" value="Gasdermin_pore"/>
</dbReference>
<evidence type="ECO:0000313" key="14">
    <source>
        <dbReference type="Ensembl" id="ENSFTIP00000004959.1"/>
    </source>
</evidence>
<evidence type="ECO:0000256" key="3">
    <source>
        <dbReference type="ARBA" id="ARBA00009279"/>
    </source>
</evidence>
<name>A0A8C4U5V9_FALTI</name>
<dbReference type="PANTHER" id="PTHR16399">
    <property type="entry name" value="GASDERMIN"/>
    <property type="match status" value="1"/>
</dbReference>
<keyword evidence="11" id="KW-0449">Lipoprotein</keyword>
<comment type="similarity">
    <text evidence="3">Belongs to the gasdermin family.</text>
</comment>
<dbReference type="InterPro" id="IPR007677">
    <property type="entry name" value="Gasdermin"/>
</dbReference>
<dbReference type="Pfam" id="PF17708">
    <property type="entry name" value="Gasdermin_C"/>
    <property type="match status" value="1"/>
</dbReference>
<dbReference type="Ensembl" id="ENSFTIT00000005204.1">
    <property type="protein sequence ID" value="ENSFTIP00000004959.1"/>
    <property type="gene ID" value="ENSFTIG00000003458.1"/>
</dbReference>
<evidence type="ECO:0000256" key="2">
    <source>
        <dbReference type="ARBA" id="ARBA00004651"/>
    </source>
</evidence>
<dbReference type="AlphaFoldDB" id="A0A8C4U5V9"/>
<evidence type="ECO:0000256" key="6">
    <source>
        <dbReference type="ARBA" id="ARBA00022490"/>
    </source>
</evidence>
<keyword evidence="6" id="KW-0963">Cytoplasm</keyword>
<keyword evidence="8" id="KW-0812">Transmembrane</keyword>
<keyword evidence="15" id="KW-1185">Reference proteome</keyword>
<evidence type="ECO:0000259" key="12">
    <source>
        <dbReference type="Pfam" id="PF04598"/>
    </source>
</evidence>
<proteinExistence type="inferred from homology"/>
<comment type="subcellular location">
    <subcellularLocation>
        <location evidence="2">Cell membrane</location>
        <topology evidence="2">Multi-pass membrane protein</topology>
    </subcellularLocation>
    <subcellularLocation>
        <location evidence="1">Cytoplasm</location>
    </subcellularLocation>
</comment>
<feature type="domain" description="Gasdermin PUB" evidence="13">
    <location>
        <begin position="250"/>
        <end position="414"/>
    </location>
</feature>
<reference evidence="14" key="2">
    <citation type="submission" date="2025-09" db="UniProtKB">
        <authorList>
            <consortium name="Ensembl"/>
        </authorList>
    </citation>
    <scope>IDENTIFICATION</scope>
</reference>
<evidence type="ECO:0000256" key="11">
    <source>
        <dbReference type="ARBA" id="ARBA00023288"/>
    </source>
</evidence>
<evidence type="ECO:0000256" key="8">
    <source>
        <dbReference type="ARBA" id="ARBA00022692"/>
    </source>
</evidence>
<accession>A0A8C4U5V9</accession>
<dbReference type="GO" id="GO:0005546">
    <property type="term" value="F:phosphatidylinositol-4,5-bisphosphate binding"/>
    <property type="evidence" value="ECO:0007669"/>
    <property type="project" value="TreeGrafter"/>
</dbReference>
<evidence type="ECO:0000259" key="13">
    <source>
        <dbReference type="Pfam" id="PF17708"/>
    </source>
</evidence>
<dbReference type="GO" id="GO:0005737">
    <property type="term" value="C:cytoplasm"/>
    <property type="evidence" value="ECO:0007669"/>
    <property type="project" value="UniProtKB-SubCell"/>
</dbReference>
<evidence type="ECO:0000256" key="7">
    <source>
        <dbReference type="ARBA" id="ARBA00022590"/>
    </source>
</evidence>
<dbReference type="Pfam" id="PF04598">
    <property type="entry name" value="Gasdermin"/>
    <property type="match status" value="1"/>
</dbReference>